<accession>A0A9D5C847</accession>
<dbReference type="EMBL" id="JAGGNH010000007">
    <property type="protein sequence ID" value="KAJ0967647.1"/>
    <property type="molecule type" value="Genomic_DNA"/>
</dbReference>
<evidence type="ECO:0000313" key="15">
    <source>
        <dbReference type="Proteomes" id="UP001085076"/>
    </source>
</evidence>
<dbReference type="InterPro" id="IPR032675">
    <property type="entry name" value="LRR_dom_sf"/>
</dbReference>
<gene>
    <name evidence="14" type="ORF">J5N97_024564</name>
</gene>
<dbReference type="SUPFAM" id="SSF56112">
    <property type="entry name" value="Protein kinase-like (PK-like)"/>
    <property type="match status" value="1"/>
</dbReference>
<dbReference type="PROSITE" id="PS50011">
    <property type="entry name" value="PROTEIN_KINASE_DOM"/>
    <property type="match status" value="1"/>
</dbReference>
<keyword evidence="7" id="KW-0067">ATP-binding</keyword>
<dbReference type="OrthoDB" id="676979at2759"/>
<dbReference type="Pfam" id="PF07714">
    <property type="entry name" value="PK_Tyr_Ser-Thr"/>
    <property type="match status" value="1"/>
</dbReference>
<dbReference type="InterPro" id="IPR011009">
    <property type="entry name" value="Kinase-like_dom_sf"/>
</dbReference>
<dbReference type="GO" id="GO:0099402">
    <property type="term" value="P:plant organ development"/>
    <property type="evidence" value="ECO:0007669"/>
    <property type="project" value="UniProtKB-ARBA"/>
</dbReference>
<dbReference type="InterPro" id="IPR055414">
    <property type="entry name" value="LRR_R13L4/SHOC2-like"/>
</dbReference>
<dbReference type="Gene3D" id="3.80.10.10">
    <property type="entry name" value="Ribonuclease Inhibitor"/>
    <property type="match status" value="4"/>
</dbReference>
<name>A0A9D5C847_9LILI</name>
<dbReference type="PANTHER" id="PTHR27000:SF785">
    <property type="entry name" value="PROTEIN KINASE DOMAIN-CONTAINING PROTEIN"/>
    <property type="match status" value="1"/>
</dbReference>
<evidence type="ECO:0000256" key="10">
    <source>
        <dbReference type="ARBA" id="ARBA00023170"/>
    </source>
</evidence>
<evidence type="ECO:0000313" key="14">
    <source>
        <dbReference type="EMBL" id="KAJ0967647.1"/>
    </source>
</evidence>
<keyword evidence="4" id="KW-0732">Signal</keyword>
<dbReference type="FunFam" id="3.80.10.10:FF:000095">
    <property type="entry name" value="LRR receptor-like serine/threonine-protein kinase GSO1"/>
    <property type="match status" value="1"/>
</dbReference>
<keyword evidence="8 12" id="KW-1133">Transmembrane helix</keyword>
<dbReference type="Pfam" id="PF23598">
    <property type="entry name" value="LRR_14"/>
    <property type="match status" value="1"/>
</dbReference>
<evidence type="ECO:0000256" key="8">
    <source>
        <dbReference type="ARBA" id="ARBA00022989"/>
    </source>
</evidence>
<keyword evidence="5" id="KW-0677">Repeat</keyword>
<comment type="subcellular location">
    <subcellularLocation>
        <location evidence="1">Cell membrane</location>
        <topology evidence="1">Single-pass membrane protein</topology>
    </subcellularLocation>
</comment>
<keyword evidence="3 12" id="KW-0812">Transmembrane</keyword>
<dbReference type="Proteomes" id="UP001085076">
    <property type="component" value="Miscellaneous, Linkage group lg07"/>
</dbReference>
<comment type="caution">
    <text evidence="14">The sequence shown here is derived from an EMBL/GenBank/DDBJ whole genome shotgun (WGS) entry which is preliminary data.</text>
</comment>
<evidence type="ECO:0000256" key="2">
    <source>
        <dbReference type="ARBA" id="ARBA00022614"/>
    </source>
</evidence>
<evidence type="ECO:0000256" key="6">
    <source>
        <dbReference type="ARBA" id="ARBA00022741"/>
    </source>
</evidence>
<dbReference type="Gene3D" id="3.30.200.20">
    <property type="entry name" value="Phosphorylase Kinase, domain 1"/>
    <property type="match status" value="1"/>
</dbReference>
<dbReference type="GO" id="GO:0005886">
    <property type="term" value="C:plasma membrane"/>
    <property type="evidence" value="ECO:0007669"/>
    <property type="project" value="UniProtKB-SubCell"/>
</dbReference>
<dbReference type="GO" id="GO:0005524">
    <property type="term" value="F:ATP binding"/>
    <property type="evidence" value="ECO:0007669"/>
    <property type="project" value="UniProtKB-KW"/>
</dbReference>
<protein>
    <recommendedName>
        <fullName evidence="13">Protein kinase domain-containing protein</fullName>
    </recommendedName>
</protein>
<evidence type="ECO:0000256" key="9">
    <source>
        <dbReference type="ARBA" id="ARBA00023136"/>
    </source>
</evidence>
<dbReference type="GO" id="GO:0004674">
    <property type="term" value="F:protein serine/threonine kinase activity"/>
    <property type="evidence" value="ECO:0007669"/>
    <property type="project" value="UniProtKB-EC"/>
</dbReference>
<dbReference type="InterPro" id="IPR000719">
    <property type="entry name" value="Prot_kinase_dom"/>
</dbReference>
<dbReference type="InterPro" id="IPR003591">
    <property type="entry name" value="Leu-rich_rpt_typical-subtyp"/>
</dbReference>
<feature type="transmembrane region" description="Helical" evidence="12">
    <location>
        <begin position="12"/>
        <end position="30"/>
    </location>
</feature>
<keyword evidence="2" id="KW-0433">Leucine-rich repeat</keyword>
<evidence type="ECO:0000256" key="12">
    <source>
        <dbReference type="SAM" id="Phobius"/>
    </source>
</evidence>
<dbReference type="FunFam" id="3.80.10.10:FF:000400">
    <property type="entry name" value="Nuclear pore complex protein NUP107"/>
    <property type="match status" value="1"/>
</dbReference>
<proteinExistence type="predicted"/>
<evidence type="ECO:0000256" key="3">
    <source>
        <dbReference type="ARBA" id="ARBA00022692"/>
    </source>
</evidence>
<dbReference type="GO" id="GO:0009653">
    <property type="term" value="P:anatomical structure morphogenesis"/>
    <property type="evidence" value="ECO:0007669"/>
    <property type="project" value="UniProtKB-ARBA"/>
</dbReference>
<dbReference type="Gene3D" id="1.10.510.10">
    <property type="entry name" value="Transferase(Phosphotransferase) domain 1"/>
    <property type="match status" value="1"/>
</dbReference>
<reference evidence="14" key="1">
    <citation type="submission" date="2021-03" db="EMBL/GenBank/DDBJ databases">
        <authorList>
            <person name="Li Z."/>
            <person name="Yang C."/>
        </authorList>
    </citation>
    <scope>NUCLEOTIDE SEQUENCE</scope>
    <source>
        <strain evidence="14">Dzin_1.0</strain>
        <tissue evidence="14">Leaf</tissue>
    </source>
</reference>
<feature type="domain" description="Protein kinase" evidence="13">
    <location>
        <begin position="721"/>
        <end position="945"/>
    </location>
</feature>
<keyword evidence="9 12" id="KW-0472">Membrane</keyword>
<evidence type="ECO:0000256" key="7">
    <source>
        <dbReference type="ARBA" id="ARBA00022840"/>
    </source>
</evidence>
<evidence type="ECO:0000256" key="5">
    <source>
        <dbReference type="ARBA" id="ARBA00022737"/>
    </source>
</evidence>
<evidence type="ECO:0000256" key="4">
    <source>
        <dbReference type="ARBA" id="ARBA00022729"/>
    </source>
</evidence>
<evidence type="ECO:0000256" key="1">
    <source>
        <dbReference type="ARBA" id="ARBA00004162"/>
    </source>
</evidence>
<keyword evidence="15" id="KW-1185">Reference proteome</keyword>
<keyword evidence="6" id="KW-0547">Nucleotide-binding</keyword>
<dbReference type="SMART" id="SM00369">
    <property type="entry name" value="LRR_TYP"/>
    <property type="match status" value="7"/>
</dbReference>
<dbReference type="AlphaFoldDB" id="A0A9D5C847"/>
<dbReference type="InterPro" id="IPR001245">
    <property type="entry name" value="Ser-Thr/Tyr_kinase_cat_dom"/>
</dbReference>
<sequence length="945" mass="104202">MEIHAAPFSSTVILLSLFSCFMLWPVVILAQQHNNQIDLMALLDFKASIQDPFGVVTSNWTTNTSFCNWSGVVCSRRRPRVTALMLNGFLLQGTISPSLANLSFLAYLDLSNNSLQGPIPDQLDQLRRLRYVNLGLNQLSGSIPASIFNMSVLTTLYLNDNILSGTLSNAANNSGLVMLPRLQIISVSTNQLTGPIPPSFSQCHDLQALSLSINQFTGTIPTELASLTELRLFYLGQNNLTGTFPSFITNLTKLTGLGLSQNNLHGRIPWDLGKLKLETMNVAANALTGPIPSSLANISTITLLDVASNYLTGDVPVQLGMNKPVLYFLNLQNNSLTGGLDFISSLSNCKSLRTLDFSTNELTGVLPDSIANLSVASLQRFYMHTNYIKGKIHPAFGNLSNLVSLNLWGNEFTGTLPLELTKLSRLQVMYLGNNRIQGAIPHEIGRLQRMVQLTIDRNELSGEIPDSIGNMSRLQALLLSDNNLSSRIPGNIWGLSGLLELNLSFNHLQGALLPETGNISMKSLSRLDLSANQFSGVLPNALGDLQMLATIILAHNSFQGPIPPSFKSMLSVEYLDLSSNSLSGEIPEFLSKLKYLTFLNLSFNRFRGRVPFGGTFQDISFQSLMGNEALCGESRLSLPPCPATPHSRRRSGVRLLIYILPATALPLLLVACFLCFTALRRRRRRRRRIGHQQGRSEGLTPIHLQTRLISYHELLIATNNFSEANLLGRGGCSSVFKGHLEDGLVVAIKVIDLEKAGAATSFDRECEALRMVRHRNLVRIISTYFGIARILLGDISKSVASASMPGTLGYMPPEYASTWRISTRGDVYSYGILVLETFTGKRPTDAMFAEEMNLRQWVSKALPGALLEIVDANLLRDYEHDEREAGFGHLLQCLLPITEIGLLCSSDSPMERISMKDVVPRLKKIKTDYESEVIRPLEQLAKFKE</sequence>
<dbReference type="SUPFAM" id="SSF52058">
    <property type="entry name" value="L domain-like"/>
    <property type="match status" value="1"/>
</dbReference>
<dbReference type="PANTHER" id="PTHR27000">
    <property type="entry name" value="LEUCINE-RICH REPEAT RECEPTOR-LIKE PROTEIN KINASE FAMILY PROTEIN-RELATED"/>
    <property type="match status" value="1"/>
</dbReference>
<feature type="transmembrane region" description="Helical" evidence="12">
    <location>
        <begin position="655"/>
        <end position="679"/>
    </location>
</feature>
<evidence type="ECO:0000256" key="11">
    <source>
        <dbReference type="ARBA" id="ARBA00023180"/>
    </source>
</evidence>
<dbReference type="Pfam" id="PF08263">
    <property type="entry name" value="LRRNT_2"/>
    <property type="match status" value="1"/>
</dbReference>
<dbReference type="FunFam" id="3.80.10.10:FF:000317">
    <property type="entry name" value="Inactive leucine-rich repeat receptor-like protein kinase"/>
    <property type="match status" value="1"/>
</dbReference>
<keyword evidence="11" id="KW-0325">Glycoprotein</keyword>
<reference evidence="14" key="2">
    <citation type="journal article" date="2022" name="Hortic Res">
        <title>The genome of Dioscorea zingiberensis sheds light on the biosynthesis, origin and evolution of the medicinally important diosgenin saponins.</title>
        <authorList>
            <person name="Li Y."/>
            <person name="Tan C."/>
            <person name="Li Z."/>
            <person name="Guo J."/>
            <person name="Li S."/>
            <person name="Chen X."/>
            <person name="Wang C."/>
            <person name="Dai X."/>
            <person name="Yang H."/>
            <person name="Song W."/>
            <person name="Hou L."/>
            <person name="Xu J."/>
            <person name="Tong Z."/>
            <person name="Xu A."/>
            <person name="Yuan X."/>
            <person name="Wang W."/>
            <person name="Yang Q."/>
            <person name="Chen L."/>
            <person name="Sun Z."/>
            <person name="Wang K."/>
            <person name="Pan B."/>
            <person name="Chen J."/>
            <person name="Bao Y."/>
            <person name="Liu F."/>
            <person name="Qi X."/>
            <person name="Gang D.R."/>
            <person name="Wen J."/>
            <person name="Li J."/>
        </authorList>
    </citation>
    <scope>NUCLEOTIDE SEQUENCE</scope>
    <source>
        <strain evidence="14">Dzin_1.0</strain>
    </source>
</reference>
<organism evidence="14 15">
    <name type="scientific">Dioscorea zingiberensis</name>
    <dbReference type="NCBI Taxonomy" id="325984"/>
    <lineage>
        <taxon>Eukaryota</taxon>
        <taxon>Viridiplantae</taxon>
        <taxon>Streptophyta</taxon>
        <taxon>Embryophyta</taxon>
        <taxon>Tracheophyta</taxon>
        <taxon>Spermatophyta</taxon>
        <taxon>Magnoliopsida</taxon>
        <taxon>Liliopsida</taxon>
        <taxon>Dioscoreales</taxon>
        <taxon>Dioscoreaceae</taxon>
        <taxon>Dioscorea</taxon>
    </lineage>
</organism>
<dbReference type="SUPFAM" id="SSF52047">
    <property type="entry name" value="RNI-like"/>
    <property type="match status" value="1"/>
</dbReference>
<dbReference type="InterPro" id="IPR013210">
    <property type="entry name" value="LRR_N_plant-typ"/>
</dbReference>
<keyword evidence="10" id="KW-0675">Receptor</keyword>
<dbReference type="InterPro" id="IPR001611">
    <property type="entry name" value="Leu-rich_rpt"/>
</dbReference>
<dbReference type="Pfam" id="PF00560">
    <property type="entry name" value="LRR_1"/>
    <property type="match status" value="3"/>
</dbReference>
<evidence type="ECO:0000259" key="13">
    <source>
        <dbReference type="PROSITE" id="PS50011"/>
    </source>
</evidence>